<organism evidence="1 2">
    <name type="scientific">Gordonia bronchialis (strain ATCC 25592 / DSM 43247 / BCRC 13721 / JCM 3198 / KCTC 3076 / NBRC 16047 / NCTC 10667)</name>
    <name type="common">Rhodococcus bronchialis</name>
    <dbReference type="NCBI Taxonomy" id="526226"/>
    <lineage>
        <taxon>Bacteria</taxon>
        <taxon>Bacillati</taxon>
        <taxon>Actinomycetota</taxon>
        <taxon>Actinomycetes</taxon>
        <taxon>Mycobacteriales</taxon>
        <taxon>Gordoniaceae</taxon>
        <taxon>Gordonia</taxon>
    </lineage>
</organism>
<dbReference type="AlphaFoldDB" id="D0L6K6"/>
<proteinExistence type="predicted"/>
<dbReference type="KEGG" id="gbr:Gbro_4431"/>
<sequence>MKNSHCGWAVREPNRLTDGRAVGSAKPRNIDAEGA</sequence>
<dbReference type="STRING" id="526226.Gbro_4431"/>
<dbReference type="Proteomes" id="UP000001219">
    <property type="component" value="Chromosome"/>
</dbReference>
<keyword evidence="2" id="KW-1185">Reference proteome</keyword>
<evidence type="ECO:0000313" key="1">
    <source>
        <dbReference type="EMBL" id="ACY23566.1"/>
    </source>
</evidence>
<dbReference type="EMBL" id="CP001802">
    <property type="protein sequence ID" value="ACY23566.1"/>
    <property type="molecule type" value="Genomic_DNA"/>
</dbReference>
<name>D0L6K6_GORB4</name>
<protein>
    <submittedName>
        <fullName evidence="1">Uncharacterized protein</fullName>
    </submittedName>
</protein>
<reference evidence="1 2" key="2">
    <citation type="journal article" date="2010" name="Stand. Genomic Sci.">
        <title>Complete genome sequence of Gordonia bronchialis type strain (3410).</title>
        <authorList>
            <person name="Ivanova N."/>
            <person name="Sikorski J."/>
            <person name="Jando M."/>
            <person name="Lapidus A."/>
            <person name="Nolan M."/>
            <person name="Lucas S."/>
            <person name="Del Rio T.G."/>
            <person name="Tice H."/>
            <person name="Copeland A."/>
            <person name="Cheng J.F."/>
            <person name="Chen F."/>
            <person name="Bruce D."/>
            <person name="Goodwin L."/>
            <person name="Pitluck S."/>
            <person name="Mavromatis K."/>
            <person name="Ovchinnikova G."/>
            <person name="Pati A."/>
            <person name="Chen A."/>
            <person name="Palaniappan K."/>
            <person name="Land M."/>
            <person name="Hauser L."/>
            <person name="Chang Y.J."/>
            <person name="Jeffries C.D."/>
            <person name="Chain P."/>
            <person name="Saunders E."/>
            <person name="Han C."/>
            <person name="Detter J.C."/>
            <person name="Brettin T."/>
            <person name="Rohde M."/>
            <person name="Goker M."/>
            <person name="Bristow J."/>
            <person name="Eisen J.A."/>
            <person name="Markowitz V."/>
            <person name="Hugenholtz P."/>
            <person name="Klenk H.P."/>
            <person name="Kyrpides N.C."/>
        </authorList>
    </citation>
    <scope>NUCLEOTIDE SEQUENCE [LARGE SCALE GENOMIC DNA]</scope>
    <source>
        <strain evidence="2">ATCC 25592 / DSM 43247 / BCRC 13721 / JCM 3198 / KCTC 3076 / NBRC 16047 / NCTC 10667</strain>
    </source>
</reference>
<gene>
    <name evidence="1" type="ordered locus">Gbro_4431</name>
</gene>
<dbReference type="HOGENOM" id="CLU_3365216_0_0_11"/>
<evidence type="ECO:0000313" key="2">
    <source>
        <dbReference type="Proteomes" id="UP000001219"/>
    </source>
</evidence>
<reference evidence="2" key="1">
    <citation type="submission" date="2009-10" db="EMBL/GenBank/DDBJ databases">
        <title>The complete chromosome of Gordonia bronchialis DSM 43247.</title>
        <authorList>
            <consortium name="US DOE Joint Genome Institute (JGI-PGF)"/>
            <person name="Lucas S."/>
            <person name="Copeland A."/>
            <person name="Lapidus A."/>
            <person name="Glavina del Rio T."/>
            <person name="Dalin E."/>
            <person name="Tice H."/>
            <person name="Bruce D."/>
            <person name="Goodwin L."/>
            <person name="Pitluck S."/>
            <person name="Kyrpides N."/>
            <person name="Mavromatis K."/>
            <person name="Ivanova N."/>
            <person name="Ovchinnikova G."/>
            <person name="Saunders E."/>
            <person name="Brettin T."/>
            <person name="Detter J.C."/>
            <person name="Han C."/>
            <person name="Larimer F."/>
            <person name="Land M."/>
            <person name="Hauser L."/>
            <person name="Markowitz V."/>
            <person name="Cheng J.-F."/>
            <person name="Hugenholtz P."/>
            <person name="Woyke T."/>
            <person name="Wu D."/>
            <person name="Jando M."/>
            <person name="Schneider S."/>
            <person name="Goeker M."/>
            <person name="Klenk H.-P."/>
            <person name="Eisen J.A."/>
        </authorList>
    </citation>
    <scope>NUCLEOTIDE SEQUENCE [LARGE SCALE GENOMIC DNA]</scope>
    <source>
        <strain evidence="2">ATCC 25592 / DSM 43247 / BCRC 13721 / JCM 3198 / KCTC 3076 / NBRC 16047 / NCTC 10667</strain>
    </source>
</reference>
<accession>D0L6K6</accession>